<organism evidence="1 2">
    <name type="scientific">Campylobacter phage F207</name>
    <dbReference type="NCBI Taxonomy" id="2794360"/>
    <lineage>
        <taxon>Viruses</taxon>
        <taxon>Duplodnaviria</taxon>
        <taxon>Heunggongvirae</taxon>
        <taxon>Uroviricota</taxon>
        <taxon>Caudoviricetes</taxon>
        <taxon>Connertonviridae</taxon>
        <taxon>Fletchervirus</taxon>
        <taxon>Fletchervirus F207</taxon>
    </lineage>
</organism>
<dbReference type="Proteomes" id="UP000595681">
    <property type="component" value="Segment"/>
</dbReference>
<evidence type="ECO:0000313" key="1">
    <source>
        <dbReference type="EMBL" id="QPX62829.1"/>
    </source>
</evidence>
<reference evidence="1 2" key="1">
    <citation type="submission" date="2020-08" db="EMBL/GenBank/DDBJ databases">
        <authorList>
            <person name="Sorensen M.C.H."/>
        </authorList>
    </citation>
    <scope>NUCLEOTIDE SEQUENCE [LARGE SCALE GENOMIC DNA]</scope>
</reference>
<name>A0A7T3KCR8_9CAUD</name>
<evidence type="ECO:0000313" key="2">
    <source>
        <dbReference type="Proteomes" id="UP000595681"/>
    </source>
</evidence>
<gene>
    <name evidence="1" type="ORF">F207_029</name>
</gene>
<dbReference type="EMBL" id="MT863714">
    <property type="protein sequence ID" value="QPX62829.1"/>
    <property type="molecule type" value="Genomic_DNA"/>
</dbReference>
<proteinExistence type="predicted"/>
<keyword evidence="2" id="KW-1185">Reference proteome</keyword>
<accession>A0A7T3KCR8</accession>
<protein>
    <submittedName>
        <fullName evidence="1">Uncharacterized protein</fullName>
    </submittedName>
</protein>
<sequence length="114" mass="13151">MYFSLKETLEFLSTNSKNGVWEYDDISEADTTVFCSYFSNNSDENDIYIVLSNPTGKSDIDLQGNVTDTDNEDGIPDKFSTCIMNVNYIMRYNPVKIRINNFDELGNAIKRYRL</sequence>